<evidence type="ECO:0000313" key="1">
    <source>
        <dbReference type="EMBL" id="MBC8747212.1"/>
    </source>
</evidence>
<dbReference type="EMBL" id="VZQQ01000008">
    <property type="protein sequence ID" value="MBC8747212.1"/>
    <property type="molecule type" value="Genomic_DNA"/>
</dbReference>
<accession>A0ABR7PLM6</accession>
<proteinExistence type="predicted"/>
<sequence>MQVFVDKRIVGDYTRARSSSRFKYFFAKTASYSMDMLATKTLRIHFIVNLTSVRIEPVDVTLHAAGAILAKGFGVSSSTVV</sequence>
<reference evidence="1 2" key="1">
    <citation type="submission" date="2019-09" db="EMBL/GenBank/DDBJ databases">
        <title>Paraburkholderia podalyriae sp. nov., A South African Podalyria-associated rhizobium.</title>
        <authorList>
            <person name="Mavima L."/>
            <person name="Beukes C.W."/>
            <person name="Palmer M."/>
            <person name="De Meyer S.E."/>
            <person name="James E.K."/>
            <person name="Maluk M."/>
            <person name="Avontuur J.R."/>
            <person name="Chan W.Y."/>
            <person name="Venter S.N."/>
            <person name="Steenkamp E.T."/>
        </authorList>
    </citation>
    <scope>NUCLEOTIDE SEQUENCE [LARGE SCALE GENOMIC DNA]</scope>
    <source>
        <strain evidence="1 2">WC7.3b</strain>
    </source>
</reference>
<protein>
    <submittedName>
        <fullName evidence="1">Uncharacterized protein</fullName>
    </submittedName>
</protein>
<evidence type="ECO:0000313" key="2">
    <source>
        <dbReference type="Proteomes" id="UP000736373"/>
    </source>
</evidence>
<gene>
    <name evidence="1" type="ORF">F6X42_11525</name>
</gene>
<comment type="caution">
    <text evidence="1">The sequence shown here is derived from an EMBL/GenBank/DDBJ whole genome shotgun (WGS) entry which is preliminary data.</text>
</comment>
<dbReference type="Proteomes" id="UP000736373">
    <property type="component" value="Unassembled WGS sequence"/>
</dbReference>
<keyword evidence="2" id="KW-1185">Reference proteome</keyword>
<organism evidence="1 2">
    <name type="scientific">Paraburkholderia podalyriae</name>
    <dbReference type="NCBI Taxonomy" id="1938811"/>
    <lineage>
        <taxon>Bacteria</taxon>
        <taxon>Pseudomonadati</taxon>
        <taxon>Pseudomonadota</taxon>
        <taxon>Betaproteobacteria</taxon>
        <taxon>Burkholderiales</taxon>
        <taxon>Burkholderiaceae</taxon>
        <taxon>Paraburkholderia</taxon>
    </lineage>
</organism>
<name>A0ABR7PLM6_9BURK</name>